<evidence type="ECO:0000313" key="1">
    <source>
        <dbReference type="EMBL" id="CAH0403149.1"/>
    </source>
</evidence>
<sequence length="176" mass="19931">MSCTKGSICDYHAFKSASHNEMGMRRQFRTNRYKQTLNDTEYSDGHPFSITLVPLRLVDKEANHKQDRTPGEKNSVAARKATIQQKFLTEMGLLVDMPKQSAGNTNDGNTARRFFRNTEKTAEITGIEADLIHHFRVLLEALSSNHEIDCISCLCEKDKKKLLAALLLVLYACQHS</sequence>
<name>A0ABN8B4T7_CHISP</name>
<gene>
    <name evidence="1" type="ORF">CHILSU_LOCUS6411</name>
</gene>
<dbReference type="EMBL" id="OU963915">
    <property type="protein sequence ID" value="CAH0403149.1"/>
    <property type="molecule type" value="Genomic_DNA"/>
</dbReference>
<reference evidence="1" key="1">
    <citation type="submission" date="2021-12" db="EMBL/GenBank/DDBJ databases">
        <authorList>
            <person name="King R."/>
        </authorList>
    </citation>
    <scope>NUCLEOTIDE SEQUENCE</scope>
</reference>
<evidence type="ECO:0008006" key="3">
    <source>
        <dbReference type="Google" id="ProtNLM"/>
    </source>
</evidence>
<dbReference type="Proteomes" id="UP001153292">
    <property type="component" value="Chromosome 22"/>
</dbReference>
<evidence type="ECO:0000313" key="2">
    <source>
        <dbReference type="Proteomes" id="UP001153292"/>
    </source>
</evidence>
<proteinExistence type="predicted"/>
<accession>A0ABN8B4T7</accession>
<protein>
    <recommendedName>
        <fullName evidence="3">SCA7 domain-containing protein</fullName>
    </recommendedName>
</protein>
<keyword evidence="2" id="KW-1185">Reference proteome</keyword>
<organism evidence="1 2">
    <name type="scientific">Chilo suppressalis</name>
    <name type="common">Asiatic rice borer moth</name>
    <dbReference type="NCBI Taxonomy" id="168631"/>
    <lineage>
        <taxon>Eukaryota</taxon>
        <taxon>Metazoa</taxon>
        <taxon>Ecdysozoa</taxon>
        <taxon>Arthropoda</taxon>
        <taxon>Hexapoda</taxon>
        <taxon>Insecta</taxon>
        <taxon>Pterygota</taxon>
        <taxon>Neoptera</taxon>
        <taxon>Endopterygota</taxon>
        <taxon>Lepidoptera</taxon>
        <taxon>Glossata</taxon>
        <taxon>Ditrysia</taxon>
        <taxon>Pyraloidea</taxon>
        <taxon>Crambidae</taxon>
        <taxon>Crambinae</taxon>
        <taxon>Chilo</taxon>
    </lineage>
</organism>